<dbReference type="RefSeq" id="WP_015779569.1">
    <property type="nucleotide sequence ID" value="NC_013169.1"/>
</dbReference>
<dbReference type="HOGENOM" id="CLU_026885_0_1_11"/>
<feature type="binding site" evidence="3">
    <location>
        <position position="326"/>
    </location>
    <ligand>
        <name>phosphoenolpyruvate</name>
        <dbReference type="ChEBI" id="CHEBI:58702"/>
    </ligand>
</feature>
<dbReference type="EMBL" id="CP001686">
    <property type="protein sequence ID" value="ACV06624.1"/>
    <property type="molecule type" value="Genomic_DNA"/>
</dbReference>
<dbReference type="PANTHER" id="PTHR21337:SF0">
    <property type="entry name" value="PHOSPHO-2-DEHYDRO-3-DEOXYHEPTONATE ALDOLASE"/>
    <property type="match status" value="1"/>
</dbReference>
<dbReference type="AlphaFoldDB" id="C7NIB7"/>
<dbReference type="Pfam" id="PF01474">
    <property type="entry name" value="DAHP_synth_2"/>
    <property type="match status" value="1"/>
</dbReference>
<feature type="binding site" evidence="3">
    <location>
        <position position="117"/>
    </location>
    <ligand>
        <name>phosphoenolpyruvate</name>
        <dbReference type="ChEBI" id="CHEBI:58702"/>
    </ligand>
</feature>
<keyword evidence="3" id="KW-0170">Cobalt</keyword>
<keyword evidence="6" id="KW-1185">Reference proteome</keyword>
<evidence type="ECO:0000313" key="5">
    <source>
        <dbReference type="EMBL" id="ACV06624.1"/>
    </source>
</evidence>
<evidence type="ECO:0000256" key="4">
    <source>
        <dbReference type="RuleBase" id="RU363071"/>
    </source>
</evidence>
<dbReference type="InterPro" id="IPR002480">
    <property type="entry name" value="DAHP_synth_2"/>
</dbReference>
<reference evidence="5 6" key="1">
    <citation type="journal article" date="2009" name="Stand. Genomic Sci.">
        <title>Complete genome sequence of Kytococcus sedentarius type strain (541).</title>
        <authorList>
            <person name="Sims D."/>
            <person name="Brettin T."/>
            <person name="Detter J.C."/>
            <person name="Han C."/>
            <person name="Lapidus A."/>
            <person name="Copeland A."/>
            <person name="Glavina Del Rio T."/>
            <person name="Nolan M."/>
            <person name="Chen F."/>
            <person name="Lucas S."/>
            <person name="Tice H."/>
            <person name="Cheng J.F."/>
            <person name="Bruce D."/>
            <person name="Goodwin L."/>
            <person name="Pitluck S."/>
            <person name="Ovchinnikova G."/>
            <person name="Pati A."/>
            <person name="Ivanova N."/>
            <person name="Mavrommatis K."/>
            <person name="Chen A."/>
            <person name="Palaniappan K."/>
            <person name="D'haeseleer P."/>
            <person name="Chain P."/>
            <person name="Bristow J."/>
            <person name="Eisen J.A."/>
            <person name="Markowitz V."/>
            <person name="Hugenholtz P."/>
            <person name="Schneider S."/>
            <person name="Goker M."/>
            <person name="Pukall R."/>
            <person name="Kyrpides N.C."/>
            <person name="Klenk H.P."/>
        </authorList>
    </citation>
    <scope>NUCLEOTIDE SEQUENCE [LARGE SCALE GENOMIC DNA]</scope>
    <source>
        <strain evidence="6">ATCC 14392 / DSM 20547 / JCM 11482 / CCUG 33030 / NBRC 15357 / NCTC 11040 / CCM 314 / 541</strain>
    </source>
</reference>
<dbReference type="Proteomes" id="UP000006666">
    <property type="component" value="Chromosome"/>
</dbReference>
<dbReference type="InterPro" id="IPR013785">
    <property type="entry name" value="Aldolase_TIM"/>
</dbReference>
<feature type="binding site" evidence="3">
    <location>
        <begin position="272"/>
        <end position="273"/>
    </location>
    <ligand>
        <name>phosphoenolpyruvate</name>
        <dbReference type="ChEBI" id="CHEBI:58702"/>
    </ligand>
</feature>
<dbReference type="STRING" id="478801.Ksed_16090"/>
<dbReference type="eggNOG" id="COG3200">
    <property type="taxonomic scope" value="Bacteria"/>
</dbReference>
<keyword evidence="4" id="KW-0057">Aromatic amino acid biosynthesis</keyword>
<sequence>MNASFGITHADPLAHVVDWADLPAAQQPTWPDAEQARQVQQTLRRYPPLVFAEECDTLTEHLGAAARGERFVLQAGECAETFDQVTAVNIRDRVGVLLQMAAVMTYGAGVPVVKIGRIAGQFGKPRSSDTETRDGVELPAYRGDMVNAFAFDGVAREHDPQRMLAAYNASAATLNLVRAWTTGGYADLGNLATWGADASTEATREFAEVSRGIERALRFTKAVGADSPAFHSTEFFASHEALVLDYEKPLTRIDSRTGNPYATSGHFLWCGERTRDPDGAHIDFLASVTNPVGVKLGPTTTADDVRRLVDRLDPHRTPGRLTFISRMGAGRVREALPPVVQAVRDLGAQPVWLTDPMHGNTFTSSTGHKTRRFDDVVDEVRGFFEVHGALGTVPGGLHVELSGNDVTECVGGVVPVLENDLGVRYESPCDPRLNRNQSLELALLVAQMISDDPTLGGA</sequence>
<evidence type="ECO:0000256" key="1">
    <source>
        <dbReference type="ARBA" id="ARBA00008911"/>
    </source>
</evidence>
<dbReference type="GO" id="GO:0009423">
    <property type="term" value="P:chorismate biosynthetic process"/>
    <property type="evidence" value="ECO:0007669"/>
    <property type="project" value="UniProtKB-UniPathway"/>
</dbReference>
<dbReference type="GO" id="GO:0009073">
    <property type="term" value="P:aromatic amino acid family biosynthetic process"/>
    <property type="evidence" value="ECO:0007669"/>
    <property type="project" value="UniProtKB-KW"/>
</dbReference>
<dbReference type="SUPFAM" id="SSF51569">
    <property type="entry name" value="Aldolase"/>
    <property type="match status" value="1"/>
</dbReference>
<dbReference type="PANTHER" id="PTHR21337">
    <property type="entry name" value="PHOSPHO-2-DEHYDRO-3-DEOXYHEPTONATE ALDOLASE 1, 2"/>
    <property type="match status" value="1"/>
</dbReference>
<dbReference type="GO" id="GO:0008652">
    <property type="term" value="P:amino acid biosynthetic process"/>
    <property type="evidence" value="ECO:0007669"/>
    <property type="project" value="UniProtKB-KW"/>
</dbReference>
<comment type="catalytic activity">
    <reaction evidence="4">
        <text>D-erythrose 4-phosphate + phosphoenolpyruvate + H2O = 7-phospho-2-dehydro-3-deoxy-D-arabino-heptonate + phosphate</text>
        <dbReference type="Rhea" id="RHEA:14717"/>
        <dbReference type="ChEBI" id="CHEBI:15377"/>
        <dbReference type="ChEBI" id="CHEBI:16897"/>
        <dbReference type="ChEBI" id="CHEBI:43474"/>
        <dbReference type="ChEBI" id="CHEBI:58394"/>
        <dbReference type="ChEBI" id="CHEBI:58702"/>
        <dbReference type="EC" id="2.5.1.54"/>
    </reaction>
</comment>
<evidence type="ECO:0000313" key="6">
    <source>
        <dbReference type="Proteomes" id="UP000006666"/>
    </source>
</evidence>
<keyword evidence="3" id="KW-0464">Manganese</keyword>
<dbReference type="Gene3D" id="3.20.20.70">
    <property type="entry name" value="Aldolase class I"/>
    <property type="match status" value="1"/>
</dbReference>
<proteinExistence type="inferred from homology"/>
<dbReference type="EC" id="2.5.1.54" evidence="4"/>
<protein>
    <recommendedName>
        <fullName evidence="4">Phospho-2-dehydro-3-deoxyheptonate aldolase</fullName>
        <ecNumber evidence="4">2.5.1.54</ecNumber>
    </recommendedName>
</protein>
<feature type="binding site" evidence="3">
    <location>
        <position position="358"/>
    </location>
    <ligand>
        <name>Mn(2+)</name>
        <dbReference type="ChEBI" id="CHEBI:29035"/>
    </ligand>
</feature>
<comment type="pathway">
    <text evidence="4">Metabolic intermediate biosynthesis; chorismate biosynthesis; chorismate from D-erythrose 4-phosphate and phosphoenolpyruvate: step 1/7.</text>
</comment>
<keyword evidence="3" id="KW-0104">Cadmium</keyword>
<organism evidence="5 6">
    <name type="scientific">Kytococcus sedentarius (strain ATCC 14392 / DSM 20547 / JCM 11482 / CCUG 33030 / NBRC 15357 / NCTC 11040 / CCM 314 / 541)</name>
    <name type="common">Micrococcus sedentarius</name>
    <dbReference type="NCBI Taxonomy" id="478801"/>
    <lineage>
        <taxon>Bacteria</taxon>
        <taxon>Bacillati</taxon>
        <taxon>Actinomycetota</taxon>
        <taxon>Actinomycetes</taxon>
        <taxon>Micrococcales</taxon>
        <taxon>Kytococcaceae</taxon>
        <taxon>Kytococcus</taxon>
    </lineage>
</organism>
<dbReference type="GO" id="GO:0003849">
    <property type="term" value="F:3-deoxy-7-phosphoheptulonate synthase activity"/>
    <property type="evidence" value="ECO:0007669"/>
    <property type="project" value="UniProtKB-EC"/>
</dbReference>
<name>C7NIB7_KYTSD</name>
<evidence type="ECO:0000256" key="3">
    <source>
        <dbReference type="PIRSR" id="PIRSR602480-1"/>
    </source>
</evidence>
<comment type="cofactor">
    <cofactor evidence="3">
        <name>Mn(2+)</name>
        <dbReference type="ChEBI" id="CHEBI:29035"/>
    </cofactor>
    <cofactor evidence="3">
        <name>Co(2+)</name>
        <dbReference type="ChEBI" id="CHEBI:48828"/>
    </cofactor>
    <cofactor evidence="3">
        <name>Cd(2+)</name>
        <dbReference type="ChEBI" id="CHEBI:48775"/>
    </cofactor>
    <text evidence="3">Binds 1 divalent cation per subunit. The enzyme is active with manganese, cobalt or cadmium ions.</text>
</comment>
<dbReference type="UniPathway" id="UPA00053">
    <property type="reaction ID" value="UER00084"/>
</dbReference>
<feature type="binding site" evidence="3">
    <location>
        <position position="78"/>
    </location>
    <ligand>
        <name>Mn(2+)</name>
        <dbReference type="ChEBI" id="CHEBI:29035"/>
    </ligand>
</feature>
<keyword evidence="2 4" id="KW-0808">Transferase</keyword>
<accession>C7NIB7</accession>
<evidence type="ECO:0000256" key="2">
    <source>
        <dbReference type="ARBA" id="ARBA00022679"/>
    </source>
</evidence>
<feature type="binding site" evidence="3">
    <location>
        <position position="430"/>
    </location>
    <ligand>
        <name>Mn(2+)</name>
        <dbReference type="ChEBI" id="CHEBI:29035"/>
    </ligand>
</feature>
<feature type="binding site" evidence="3">
    <location>
        <position position="295"/>
    </location>
    <ligand>
        <name>phosphoenolpyruvate</name>
        <dbReference type="ChEBI" id="CHEBI:58702"/>
    </ligand>
</feature>
<comment type="similarity">
    <text evidence="1 4">Belongs to the class-II DAHP synthase family.</text>
</comment>
<dbReference type="NCBIfam" id="TIGR01358">
    <property type="entry name" value="DAHP_synth_II"/>
    <property type="match status" value="1"/>
</dbReference>
<keyword evidence="4" id="KW-0028">Amino-acid biosynthesis</keyword>
<gene>
    <name evidence="5" type="ordered locus">Ksed_16090</name>
</gene>
<feature type="binding site" evidence="3">
    <location>
        <position position="400"/>
    </location>
    <ligand>
        <name>Mn(2+)</name>
        <dbReference type="ChEBI" id="CHEBI:29035"/>
    </ligand>
</feature>
<dbReference type="KEGG" id="kse:Ksed_16090"/>